<dbReference type="EMBL" id="JAEPRD010000104">
    <property type="protein sequence ID" value="KAG2198818.1"/>
    <property type="molecule type" value="Genomic_DNA"/>
</dbReference>
<dbReference type="OrthoDB" id="2242533at2759"/>
<evidence type="ECO:0000313" key="5">
    <source>
        <dbReference type="Proteomes" id="UP000603453"/>
    </source>
</evidence>
<sequence>MNKAILTKLHKLPFLERDAKPLHTMSMDWVVPKGYVFAIKKIAKIYVAVYLKPLSMPDYLFQLPDFVDTLDTLYSWSHHQVNLEEIRYVAPTPSGRLSSAPKLNDTPPSLFSHTKSGLLHSPVPILETNAMLSPLPFSEVVETDGIVCDTKWQQINQLFENKHLIPDTSPLNPTLSTTLKVIDATVKQTSNIKMGLLYLYKIYGKHQSTSLMPSLQIVEHVLNLLDQESDILQDEPTTVYSENDYVAYIWLPLFRKLFHAGTNIQIKTGETTFPLSTASKQQLYPGASNVTGFKIDLRFVIHQGGLEFDVYSIEACCNSTNDDKIIADEGKLNREVKDDLDAMMSLVQYESHACTAWGVQIMGPSCLIFSLHLSDQGLYVALPRFDITIPRSNAELIEFEKSMVDLLTFHREVLKSVNFVMKHLISNKQLKSLNLIKAHMKSATQDSSPQRDTWYTPTYGTASRQPVRLVSAAPQSLNAKLLSVACEESMTVRYHGLKYQGIVTPDGITVSLSGPFAGAMHDQAVMVSSGIMDDLRKCLDPCETGGELHAIYGGPAYVESDILIKPFRTGAQMHRLDKEANYVMSKLRIIVEWEFGYVANLFAFLKYKPGQKMLLSRCALFYKITTLMKNIHICVNGVQSSSYSSRPI</sequence>
<dbReference type="Pfam" id="PF13359">
    <property type="entry name" value="DDE_Tnp_4"/>
    <property type="match status" value="1"/>
</dbReference>
<comment type="caution">
    <text evidence="4">The sequence shown here is derived from an EMBL/GenBank/DDBJ whole genome shotgun (WGS) entry which is preliminary data.</text>
</comment>
<evidence type="ECO:0000256" key="1">
    <source>
        <dbReference type="ARBA" id="ARBA00001968"/>
    </source>
</evidence>
<evidence type="ECO:0000313" key="4">
    <source>
        <dbReference type="EMBL" id="KAG2198818.1"/>
    </source>
</evidence>
<proteinExistence type="predicted"/>
<feature type="domain" description="DDE Tnp4" evidence="3">
    <location>
        <begin position="494"/>
        <end position="635"/>
    </location>
</feature>
<reference evidence="4" key="1">
    <citation type="submission" date="2020-12" db="EMBL/GenBank/DDBJ databases">
        <title>Metabolic potential, ecology and presence of endohyphal bacteria is reflected in genomic diversity of Mucoromycotina.</title>
        <authorList>
            <person name="Muszewska A."/>
            <person name="Okrasinska A."/>
            <person name="Steczkiewicz K."/>
            <person name="Drgas O."/>
            <person name="Orlowska M."/>
            <person name="Perlinska-Lenart U."/>
            <person name="Aleksandrzak-Piekarczyk T."/>
            <person name="Szatraj K."/>
            <person name="Zielenkiewicz U."/>
            <person name="Pilsyk S."/>
            <person name="Malc E."/>
            <person name="Mieczkowski P."/>
            <person name="Kruszewska J.S."/>
            <person name="Biernat P."/>
            <person name="Pawlowska J."/>
        </authorList>
    </citation>
    <scope>NUCLEOTIDE SEQUENCE</scope>
    <source>
        <strain evidence="4">WA0000017839</strain>
    </source>
</reference>
<gene>
    <name evidence="4" type="ORF">INT47_000734</name>
</gene>
<name>A0A8H7V0G7_9FUNG</name>
<dbReference type="GO" id="GO:0046872">
    <property type="term" value="F:metal ion binding"/>
    <property type="evidence" value="ECO:0007669"/>
    <property type="project" value="UniProtKB-KW"/>
</dbReference>
<protein>
    <recommendedName>
        <fullName evidence="3">DDE Tnp4 domain-containing protein</fullName>
    </recommendedName>
</protein>
<dbReference type="InterPro" id="IPR027806">
    <property type="entry name" value="HARBI1_dom"/>
</dbReference>
<organism evidence="4 5">
    <name type="scientific">Mucor saturninus</name>
    <dbReference type="NCBI Taxonomy" id="64648"/>
    <lineage>
        <taxon>Eukaryota</taxon>
        <taxon>Fungi</taxon>
        <taxon>Fungi incertae sedis</taxon>
        <taxon>Mucoromycota</taxon>
        <taxon>Mucoromycotina</taxon>
        <taxon>Mucoromycetes</taxon>
        <taxon>Mucorales</taxon>
        <taxon>Mucorineae</taxon>
        <taxon>Mucoraceae</taxon>
        <taxon>Mucor</taxon>
    </lineage>
</organism>
<evidence type="ECO:0000256" key="2">
    <source>
        <dbReference type="ARBA" id="ARBA00022723"/>
    </source>
</evidence>
<dbReference type="AlphaFoldDB" id="A0A8H7V0G7"/>
<accession>A0A8H7V0G7</accession>
<comment type="cofactor">
    <cofactor evidence="1">
        <name>a divalent metal cation</name>
        <dbReference type="ChEBI" id="CHEBI:60240"/>
    </cofactor>
</comment>
<evidence type="ECO:0000259" key="3">
    <source>
        <dbReference type="Pfam" id="PF13359"/>
    </source>
</evidence>
<keyword evidence="2" id="KW-0479">Metal-binding</keyword>
<keyword evidence="5" id="KW-1185">Reference proteome</keyword>
<dbReference type="Proteomes" id="UP000603453">
    <property type="component" value="Unassembled WGS sequence"/>
</dbReference>